<dbReference type="HOGENOM" id="CLU_1942240_0_0_1"/>
<reference evidence="1 2" key="1">
    <citation type="submission" date="2013-11" db="EMBL/GenBank/DDBJ databases">
        <title>The Genome Sequence of Phytophthora parasitica P1569.</title>
        <authorList>
            <consortium name="The Broad Institute Genomics Platform"/>
            <person name="Russ C."/>
            <person name="Tyler B."/>
            <person name="Panabieres F."/>
            <person name="Shan W."/>
            <person name="Tripathy S."/>
            <person name="Grunwald N."/>
            <person name="Machado M."/>
            <person name="Johnson C.S."/>
            <person name="Arredondo F."/>
            <person name="Hong C."/>
            <person name="Coffey M."/>
            <person name="Young S.K."/>
            <person name="Zeng Q."/>
            <person name="Gargeya S."/>
            <person name="Fitzgerald M."/>
            <person name="Abouelleil A."/>
            <person name="Alvarado L."/>
            <person name="Chapman S.B."/>
            <person name="Gainer-Dewar J."/>
            <person name="Goldberg J."/>
            <person name="Griggs A."/>
            <person name="Gujja S."/>
            <person name="Hansen M."/>
            <person name="Howarth C."/>
            <person name="Imamovic A."/>
            <person name="Ireland A."/>
            <person name="Larimer J."/>
            <person name="McCowan C."/>
            <person name="Murphy C."/>
            <person name="Pearson M."/>
            <person name="Poon T.W."/>
            <person name="Priest M."/>
            <person name="Roberts A."/>
            <person name="Saif S."/>
            <person name="Shea T."/>
            <person name="Sykes S."/>
            <person name="Wortman J."/>
            <person name="Nusbaum C."/>
            <person name="Birren B."/>
        </authorList>
    </citation>
    <scope>NUCLEOTIDE SEQUENCE [LARGE SCALE GENOMIC DNA]</scope>
    <source>
        <strain evidence="1 2">P1569</strain>
    </source>
</reference>
<evidence type="ECO:0000313" key="1">
    <source>
        <dbReference type="EMBL" id="ETI47322.1"/>
    </source>
</evidence>
<name>V9FA93_PHYNI</name>
<organism evidence="1 2">
    <name type="scientific">Phytophthora nicotianae P1569</name>
    <dbReference type="NCBI Taxonomy" id="1317065"/>
    <lineage>
        <taxon>Eukaryota</taxon>
        <taxon>Sar</taxon>
        <taxon>Stramenopiles</taxon>
        <taxon>Oomycota</taxon>
        <taxon>Peronosporomycetes</taxon>
        <taxon>Peronosporales</taxon>
        <taxon>Peronosporaceae</taxon>
        <taxon>Phytophthora</taxon>
    </lineage>
</organism>
<accession>V9FA93</accession>
<protein>
    <submittedName>
        <fullName evidence="1">Uncharacterized protein</fullName>
    </submittedName>
</protein>
<keyword evidence="2" id="KW-1185">Reference proteome</keyword>
<dbReference type="Proteomes" id="UP000018721">
    <property type="component" value="Unassembled WGS sequence"/>
</dbReference>
<evidence type="ECO:0000313" key="2">
    <source>
        <dbReference type="Proteomes" id="UP000018721"/>
    </source>
</evidence>
<comment type="caution">
    <text evidence="1">The sequence shown here is derived from an EMBL/GenBank/DDBJ whole genome shotgun (WGS) entry which is preliminary data.</text>
</comment>
<gene>
    <name evidence="1" type="ORF">F443_08464</name>
</gene>
<dbReference type="AlphaFoldDB" id="V9FA93"/>
<dbReference type="EMBL" id="ANIZ01001446">
    <property type="protein sequence ID" value="ETI47322.1"/>
    <property type="molecule type" value="Genomic_DNA"/>
</dbReference>
<proteinExistence type="predicted"/>
<sequence length="130" mass="14732">MTHYMVYEDHSSMILENSATIRCDAKDLHLFLAQKHKDTWMTEDEVKRGVKDAIGLIEVDVARAELRHIGLPLNEVVDVDENEVVKGNDSVNVLVVVRSNKRLRLNSAKSLKNVPNSCLQRTCYSLKQAV</sequence>